<sequence>MSWADMAKNSTGGRELRSIGGQQGQIQSRGLQEVVQGVFRLQTGVSKLKNNVDRLGSAQDTVELRRRIESAHESISSQASQLTTRLLDVDGGAQTPQAKKISSDFRVVLNDFQATMKIAKSREAASLPRKPQQPPPTSSRSGDVESQQDEQTALLQQQRQQQQQQEAIQLDGEISYNEALIEERDEGISHIQHSIDDIHQMTMDLAVLVQDQGHQIDDIEANITSVAGRTEDAGRELVKAEQHQRSGLRNWCFIFGILTIAIIILLVVISA</sequence>
<dbReference type="CDD" id="cd15840">
    <property type="entry name" value="SNARE_Qa"/>
    <property type="match status" value="1"/>
</dbReference>
<name>A0AAW1S3W0_9CHLO</name>
<dbReference type="AlphaFoldDB" id="A0AAW1S3W0"/>
<feature type="region of interest" description="Disordered" evidence="3">
    <location>
        <begin position="120"/>
        <end position="167"/>
    </location>
</feature>
<organism evidence="6 7">
    <name type="scientific">Apatococcus lobatus</name>
    <dbReference type="NCBI Taxonomy" id="904363"/>
    <lineage>
        <taxon>Eukaryota</taxon>
        <taxon>Viridiplantae</taxon>
        <taxon>Chlorophyta</taxon>
        <taxon>core chlorophytes</taxon>
        <taxon>Trebouxiophyceae</taxon>
        <taxon>Chlorellales</taxon>
        <taxon>Chlorellaceae</taxon>
        <taxon>Apatococcus</taxon>
    </lineage>
</organism>
<dbReference type="SMART" id="SM00397">
    <property type="entry name" value="t_SNARE"/>
    <property type="match status" value="1"/>
</dbReference>
<dbReference type="GO" id="GO:0048278">
    <property type="term" value="P:vesicle docking"/>
    <property type="evidence" value="ECO:0007669"/>
    <property type="project" value="TreeGrafter"/>
</dbReference>
<feature type="domain" description="T-SNARE coiled-coil homology" evidence="5">
    <location>
        <begin position="178"/>
        <end position="240"/>
    </location>
</feature>
<dbReference type="GO" id="GO:0006906">
    <property type="term" value="P:vesicle fusion"/>
    <property type="evidence" value="ECO:0007669"/>
    <property type="project" value="TreeGrafter"/>
</dbReference>
<dbReference type="InterPro" id="IPR010989">
    <property type="entry name" value="SNARE"/>
</dbReference>
<dbReference type="Gene3D" id="1.20.58.70">
    <property type="match status" value="1"/>
</dbReference>
<evidence type="ECO:0000256" key="1">
    <source>
        <dbReference type="ARBA" id="ARBA00009063"/>
    </source>
</evidence>
<evidence type="ECO:0000256" key="2">
    <source>
        <dbReference type="ARBA" id="ARBA00022927"/>
    </source>
</evidence>
<keyword evidence="4" id="KW-0812">Transmembrane</keyword>
<keyword evidence="7" id="KW-1185">Reference proteome</keyword>
<gene>
    <name evidence="6" type="ORF">WJX74_006574</name>
</gene>
<comment type="similarity">
    <text evidence="1">Belongs to the syntaxin family.</text>
</comment>
<dbReference type="Pfam" id="PF14523">
    <property type="entry name" value="Syntaxin_2"/>
    <property type="match status" value="1"/>
</dbReference>
<dbReference type="GO" id="GO:0005484">
    <property type="term" value="F:SNAP receptor activity"/>
    <property type="evidence" value="ECO:0007669"/>
    <property type="project" value="TreeGrafter"/>
</dbReference>
<dbReference type="Gene3D" id="1.20.5.110">
    <property type="match status" value="1"/>
</dbReference>
<evidence type="ECO:0000256" key="3">
    <source>
        <dbReference type="SAM" id="MobiDB-lite"/>
    </source>
</evidence>
<keyword evidence="4" id="KW-1133">Transmembrane helix</keyword>
<dbReference type="PANTHER" id="PTHR19957:SF38">
    <property type="entry name" value="LD27581P"/>
    <property type="match status" value="1"/>
</dbReference>
<dbReference type="Proteomes" id="UP001438707">
    <property type="component" value="Unassembled WGS sequence"/>
</dbReference>
<dbReference type="GO" id="GO:0012505">
    <property type="term" value="C:endomembrane system"/>
    <property type="evidence" value="ECO:0007669"/>
    <property type="project" value="TreeGrafter"/>
</dbReference>
<dbReference type="Pfam" id="PF05739">
    <property type="entry name" value="SNARE"/>
    <property type="match status" value="1"/>
</dbReference>
<protein>
    <recommendedName>
        <fullName evidence="5">t-SNARE coiled-coil homology domain-containing protein</fullName>
    </recommendedName>
</protein>
<evidence type="ECO:0000259" key="5">
    <source>
        <dbReference type="PROSITE" id="PS50192"/>
    </source>
</evidence>
<dbReference type="InterPro" id="IPR000727">
    <property type="entry name" value="T_SNARE_dom"/>
</dbReference>
<keyword evidence="2" id="KW-0653">Protein transport</keyword>
<accession>A0AAW1S3W0</accession>
<dbReference type="PANTHER" id="PTHR19957">
    <property type="entry name" value="SYNTAXIN"/>
    <property type="match status" value="1"/>
</dbReference>
<evidence type="ECO:0000313" key="6">
    <source>
        <dbReference type="EMBL" id="KAK9840273.1"/>
    </source>
</evidence>
<keyword evidence="2" id="KW-0813">Transport</keyword>
<dbReference type="SUPFAM" id="SSF47661">
    <property type="entry name" value="t-snare proteins"/>
    <property type="match status" value="1"/>
</dbReference>
<dbReference type="GO" id="GO:0006886">
    <property type="term" value="P:intracellular protein transport"/>
    <property type="evidence" value="ECO:0007669"/>
    <property type="project" value="TreeGrafter"/>
</dbReference>
<feature type="compositionally biased region" description="Low complexity" evidence="3">
    <location>
        <begin position="149"/>
        <end position="167"/>
    </location>
</feature>
<feature type="transmembrane region" description="Helical" evidence="4">
    <location>
        <begin position="251"/>
        <end position="269"/>
    </location>
</feature>
<comment type="caution">
    <text evidence="6">The sequence shown here is derived from an EMBL/GenBank/DDBJ whole genome shotgun (WGS) entry which is preliminary data.</text>
</comment>
<dbReference type="PROSITE" id="PS50192">
    <property type="entry name" value="T_SNARE"/>
    <property type="match status" value="1"/>
</dbReference>
<keyword evidence="4" id="KW-0472">Membrane</keyword>
<proteinExistence type="inferred from homology"/>
<evidence type="ECO:0000256" key="4">
    <source>
        <dbReference type="SAM" id="Phobius"/>
    </source>
</evidence>
<dbReference type="InterPro" id="IPR045242">
    <property type="entry name" value="Syntaxin"/>
</dbReference>
<dbReference type="GO" id="GO:0000149">
    <property type="term" value="F:SNARE binding"/>
    <property type="evidence" value="ECO:0007669"/>
    <property type="project" value="TreeGrafter"/>
</dbReference>
<dbReference type="InterPro" id="IPR006011">
    <property type="entry name" value="Syntaxin_N"/>
</dbReference>
<dbReference type="EMBL" id="JALJOS010000004">
    <property type="protein sequence ID" value="KAK9840273.1"/>
    <property type="molecule type" value="Genomic_DNA"/>
</dbReference>
<feature type="region of interest" description="Disordered" evidence="3">
    <location>
        <begin position="1"/>
        <end position="24"/>
    </location>
</feature>
<dbReference type="GO" id="GO:0031201">
    <property type="term" value="C:SNARE complex"/>
    <property type="evidence" value="ECO:0007669"/>
    <property type="project" value="TreeGrafter"/>
</dbReference>
<reference evidence="6 7" key="1">
    <citation type="journal article" date="2024" name="Nat. Commun.">
        <title>Phylogenomics reveals the evolutionary origins of lichenization in chlorophyte algae.</title>
        <authorList>
            <person name="Puginier C."/>
            <person name="Libourel C."/>
            <person name="Otte J."/>
            <person name="Skaloud P."/>
            <person name="Haon M."/>
            <person name="Grisel S."/>
            <person name="Petersen M."/>
            <person name="Berrin J.G."/>
            <person name="Delaux P.M."/>
            <person name="Dal Grande F."/>
            <person name="Keller J."/>
        </authorList>
    </citation>
    <scope>NUCLEOTIDE SEQUENCE [LARGE SCALE GENOMIC DNA]</scope>
    <source>
        <strain evidence="6 7">SAG 2145</strain>
    </source>
</reference>
<evidence type="ECO:0000313" key="7">
    <source>
        <dbReference type="Proteomes" id="UP001438707"/>
    </source>
</evidence>